<proteinExistence type="predicted"/>
<evidence type="ECO:0000313" key="3">
    <source>
        <dbReference type="EMBL" id="CAK1540457.1"/>
    </source>
</evidence>
<organism evidence="3 4">
    <name type="scientific">Leptosia nina</name>
    <dbReference type="NCBI Taxonomy" id="320188"/>
    <lineage>
        <taxon>Eukaryota</taxon>
        <taxon>Metazoa</taxon>
        <taxon>Ecdysozoa</taxon>
        <taxon>Arthropoda</taxon>
        <taxon>Hexapoda</taxon>
        <taxon>Insecta</taxon>
        <taxon>Pterygota</taxon>
        <taxon>Neoptera</taxon>
        <taxon>Endopterygota</taxon>
        <taxon>Lepidoptera</taxon>
        <taxon>Glossata</taxon>
        <taxon>Ditrysia</taxon>
        <taxon>Papilionoidea</taxon>
        <taxon>Pieridae</taxon>
        <taxon>Pierinae</taxon>
        <taxon>Leptosia</taxon>
    </lineage>
</organism>
<evidence type="ECO:0000313" key="4">
    <source>
        <dbReference type="Proteomes" id="UP001497472"/>
    </source>
</evidence>
<accession>A0AAV1IVM7</accession>
<sequence>MATALSLFTAMRAIDAIFFFAATTWPCASADRDKSTILSDSLVCAKTLGFEKCITAFGIWKAERALKHENQKESFKWLKYVNQTDEELYARLCQDTEELLRIRPLTMSLGERYVVKMMSTGNNSLNFDIIENKDVNTARTSMKKMMELFYKVLPILILPGLVLSASFPFFLPTLKMATMATMMLNKMALTGAIFTLLRNNAFNDHHYPKRVIYINAGYGKHKYDPIIVAPSENVDDVAGPNFETQHSTEVTHDVKDYHLVGIDPNTGISSPFNFEWLKNTDNTGKVKNVQIIGEVPDWRKPNANWPPII</sequence>
<dbReference type="Proteomes" id="UP001497472">
    <property type="component" value="Unassembled WGS sequence"/>
</dbReference>
<dbReference type="AlphaFoldDB" id="A0AAV1IVM7"/>
<feature type="signal peptide" evidence="2">
    <location>
        <begin position="1"/>
        <end position="30"/>
    </location>
</feature>
<reference evidence="3 4" key="1">
    <citation type="submission" date="2023-11" db="EMBL/GenBank/DDBJ databases">
        <authorList>
            <person name="Okamura Y."/>
        </authorList>
    </citation>
    <scope>NUCLEOTIDE SEQUENCE [LARGE SCALE GENOMIC DNA]</scope>
</reference>
<keyword evidence="4" id="KW-1185">Reference proteome</keyword>
<evidence type="ECO:0000256" key="1">
    <source>
        <dbReference type="SAM" id="Phobius"/>
    </source>
</evidence>
<evidence type="ECO:0000256" key="2">
    <source>
        <dbReference type="SAM" id="SignalP"/>
    </source>
</evidence>
<name>A0AAV1IVM7_9NEOP</name>
<feature type="transmembrane region" description="Helical" evidence="1">
    <location>
        <begin position="177"/>
        <end position="197"/>
    </location>
</feature>
<comment type="caution">
    <text evidence="3">The sequence shown here is derived from an EMBL/GenBank/DDBJ whole genome shotgun (WGS) entry which is preliminary data.</text>
</comment>
<gene>
    <name evidence="3" type="ORF">LNINA_LOCUS510</name>
</gene>
<feature type="chain" id="PRO_5043370734" evidence="2">
    <location>
        <begin position="31"/>
        <end position="309"/>
    </location>
</feature>
<keyword evidence="1" id="KW-0472">Membrane</keyword>
<keyword evidence="1" id="KW-0812">Transmembrane</keyword>
<protein>
    <submittedName>
        <fullName evidence="3">Uncharacterized protein</fullName>
    </submittedName>
</protein>
<keyword evidence="1" id="KW-1133">Transmembrane helix</keyword>
<dbReference type="EMBL" id="CAVLEF010000001">
    <property type="protein sequence ID" value="CAK1540457.1"/>
    <property type="molecule type" value="Genomic_DNA"/>
</dbReference>
<keyword evidence="2" id="KW-0732">Signal</keyword>
<feature type="transmembrane region" description="Helical" evidence="1">
    <location>
        <begin position="148"/>
        <end position="171"/>
    </location>
</feature>